<gene>
    <name evidence="1" type="ORF">FYJ71_00775</name>
</gene>
<dbReference type="RefSeq" id="WP_154536949.1">
    <property type="nucleotide sequence ID" value="NZ_VUNE01000001.1"/>
</dbReference>
<dbReference type="EMBL" id="VUNE01000001">
    <property type="protein sequence ID" value="MST61517.1"/>
    <property type="molecule type" value="Genomic_DNA"/>
</dbReference>
<comment type="caution">
    <text evidence="1">The sequence shown here is derived from an EMBL/GenBank/DDBJ whole genome shotgun (WGS) entry which is preliminary data.</text>
</comment>
<name>A0A6N7XDZ5_9FIRM</name>
<accession>A0A6N7XDZ5</accession>
<evidence type="ECO:0000313" key="1">
    <source>
        <dbReference type="EMBL" id="MST61517.1"/>
    </source>
</evidence>
<sequence length="123" mass="14080">MSLKVGASIPVSTNYIRSNPAVPVYRGDEILENLFAVIYHIEIGYNKDGVQEVKQYIIVDYKEYSLSENDKEGIMNIAKDYCVQKSIDNSENVEIKLLDNEVAENFIERIFNNMKVIRGLITN</sequence>
<protein>
    <submittedName>
        <fullName evidence="1">Uncharacterized protein</fullName>
    </submittedName>
</protein>
<dbReference type="Proteomes" id="UP000440713">
    <property type="component" value="Unassembled WGS sequence"/>
</dbReference>
<organism evidence="1 2">
    <name type="scientific">Peptostreptococcus porci</name>
    <dbReference type="NCBI Taxonomy" id="2652282"/>
    <lineage>
        <taxon>Bacteria</taxon>
        <taxon>Bacillati</taxon>
        <taxon>Bacillota</taxon>
        <taxon>Clostridia</taxon>
        <taxon>Peptostreptococcales</taxon>
        <taxon>Peptostreptococcaceae</taxon>
        <taxon>Peptostreptococcus</taxon>
    </lineage>
</organism>
<proteinExistence type="predicted"/>
<evidence type="ECO:0000313" key="2">
    <source>
        <dbReference type="Proteomes" id="UP000440713"/>
    </source>
</evidence>
<keyword evidence="2" id="KW-1185">Reference proteome</keyword>
<dbReference type="AlphaFoldDB" id="A0A6N7XDZ5"/>
<reference evidence="1 2" key="1">
    <citation type="submission" date="2019-08" db="EMBL/GenBank/DDBJ databases">
        <title>In-depth cultivation of the pig gut microbiome towards novel bacterial diversity and tailored functional studies.</title>
        <authorList>
            <person name="Wylensek D."/>
            <person name="Hitch T.C.A."/>
            <person name="Clavel T."/>
        </authorList>
    </citation>
    <scope>NUCLEOTIDE SEQUENCE [LARGE SCALE GENOMIC DNA]</scope>
    <source>
        <strain evidence="1 2">WCA-SAB-591-4A-A</strain>
    </source>
</reference>